<evidence type="ECO:0000313" key="3">
    <source>
        <dbReference type="EMBL" id="GLK11272.1"/>
    </source>
</evidence>
<evidence type="ECO:0000259" key="2">
    <source>
        <dbReference type="Pfam" id="PF13625"/>
    </source>
</evidence>
<sequence>MSTEFTEWLRSRSDDQLRALVTVRPELITPVPAHVEGLAGRASSPSAVGRVLDRLDRFALSVVETLVVLPAPVDHRSLRAQMALALPEGVAAAVLRTALKETVERLRTLALVYGPQNALVPAPGVREILETPAGLGPPAVEVFRHHHAERLAELIQDVGGETGDTKEALAELLGVQEIVERLVQDVSPQARSALNELTWGPASGRVPNARREVRAATAQSPIEQLLSRALLGATGEETVVLPREVGLFLRGGRIHQDLSPVPPPLDGTGRDQAMADRTAAGQAFAFVRAVEELCERWSVDPPGVLRSGGLAVRDLKRAAGLLDLPEWVAGLIIEVAYAAGLVAASGSVDGDWLPTPAYDGWRVKSTEDRWVVLASTWLSMDRVPGVIGERDERDRLLNALHPDLRRSAAAEVRSTTLSMLSAAGPGVAPSLESVRERLSWEQPRRRGGQRDQLVEFTLREAEQIGVTGLGAIAVHGRAMLPCGGGRPGAAASALAPLLPEPLDHVLLQADLTAVAPGPLTGDLRRWLALSADVESTGGATVYRFCEQSIRRALDAGQGADEMLSMLERHSTTPVPQPLSYLVTDVARRHGRMRVGTASAYIRCDDSSLLDEVMADRRALPLRLRRLAPTVIASKTSRATLVDSLRGMGYAPAAESLDGDVIITQLDVRRTEGQPSPRPPVTLNGPEADVVAAAVRAVRAGDAAHLARRLPVDAPEGQVPRSPATATINALREAIRQGAQVWIGYLDSQGNATSRILEPARMEGGYLTAYDETRAAVHRFALHRITGISDIN</sequence>
<dbReference type="RefSeq" id="WP_271219657.1">
    <property type="nucleotide sequence ID" value="NZ_BAAAVD010000014.1"/>
</dbReference>
<feature type="domain" description="Helicase XPB/Ssl2 N-terminal" evidence="2">
    <location>
        <begin position="505"/>
        <end position="627"/>
    </location>
</feature>
<evidence type="ECO:0000259" key="1">
    <source>
        <dbReference type="Pfam" id="PF13280"/>
    </source>
</evidence>
<dbReference type="InterPro" id="IPR026881">
    <property type="entry name" value="WYL_dom"/>
</dbReference>
<dbReference type="Pfam" id="PF13625">
    <property type="entry name" value="Helicase_C_3"/>
    <property type="match status" value="1"/>
</dbReference>
<reference evidence="3" key="2">
    <citation type="submission" date="2023-01" db="EMBL/GenBank/DDBJ databases">
        <authorList>
            <person name="Sun Q."/>
            <person name="Evtushenko L."/>
        </authorList>
    </citation>
    <scope>NUCLEOTIDE SEQUENCE</scope>
    <source>
        <strain evidence="3">VKM Ac-2007</strain>
    </source>
</reference>
<dbReference type="Pfam" id="PF13280">
    <property type="entry name" value="WYL"/>
    <property type="match status" value="1"/>
</dbReference>
<evidence type="ECO:0000313" key="4">
    <source>
        <dbReference type="Proteomes" id="UP001143474"/>
    </source>
</evidence>
<dbReference type="EMBL" id="BSEV01000010">
    <property type="protein sequence ID" value="GLK11272.1"/>
    <property type="molecule type" value="Genomic_DNA"/>
</dbReference>
<gene>
    <name evidence="3" type="ORF">GCM10017600_46780</name>
</gene>
<accession>A0A9W6I413</accession>
<dbReference type="Proteomes" id="UP001143474">
    <property type="component" value="Unassembled WGS sequence"/>
</dbReference>
<organism evidence="3 4">
    <name type="scientific">Streptosporangium carneum</name>
    <dbReference type="NCBI Taxonomy" id="47481"/>
    <lineage>
        <taxon>Bacteria</taxon>
        <taxon>Bacillati</taxon>
        <taxon>Actinomycetota</taxon>
        <taxon>Actinomycetes</taxon>
        <taxon>Streptosporangiales</taxon>
        <taxon>Streptosporangiaceae</taxon>
        <taxon>Streptosporangium</taxon>
    </lineage>
</organism>
<reference evidence="3" key="1">
    <citation type="journal article" date="2014" name="Int. J. Syst. Evol. Microbiol.">
        <title>Complete genome sequence of Corynebacterium casei LMG S-19264T (=DSM 44701T), isolated from a smear-ripened cheese.</title>
        <authorList>
            <consortium name="US DOE Joint Genome Institute (JGI-PGF)"/>
            <person name="Walter F."/>
            <person name="Albersmeier A."/>
            <person name="Kalinowski J."/>
            <person name="Ruckert C."/>
        </authorList>
    </citation>
    <scope>NUCLEOTIDE SEQUENCE</scope>
    <source>
        <strain evidence="3">VKM Ac-2007</strain>
    </source>
</reference>
<name>A0A9W6I413_9ACTN</name>
<protein>
    <recommendedName>
        <fullName evidence="5">Helicase XPB/Ssl2 N-terminal domain-containing protein</fullName>
    </recommendedName>
</protein>
<dbReference type="PROSITE" id="PS52050">
    <property type="entry name" value="WYL"/>
    <property type="match status" value="1"/>
</dbReference>
<feature type="domain" description="WYL" evidence="1">
    <location>
        <begin position="726"/>
        <end position="787"/>
    </location>
</feature>
<evidence type="ECO:0008006" key="5">
    <source>
        <dbReference type="Google" id="ProtNLM"/>
    </source>
</evidence>
<proteinExistence type="predicted"/>
<dbReference type="InterPro" id="IPR032830">
    <property type="entry name" value="XPB/Ssl2_N"/>
</dbReference>
<keyword evidence="4" id="KW-1185">Reference proteome</keyword>
<comment type="caution">
    <text evidence="3">The sequence shown here is derived from an EMBL/GenBank/DDBJ whole genome shotgun (WGS) entry which is preliminary data.</text>
</comment>
<dbReference type="AlphaFoldDB" id="A0A9W6I413"/>